<dbReference type="EMBL" id="DTIB01000104">
    <property type="protein sequence ID" value="HGB25583.1"/>
    <property type="molecule type" value="Genomic_DNA"/>
</dbReference>
<evidence type="ECO:0008006" key="2">
    <source>
        <dbReference type="Google" id="ProtNLM"/>
    </source>
</evidence>
<evidence type="ECO:0000313" key="1">
    <source>
        <dbReference type="EMBL" id="HGB25583.1"/>
    </source>
</evidence>
<protein>
    <recommendedName>
        <fullName evidence="2">B box-type domain-containing protein</fullName>
    </recommendedName>
</protein>
<name>A0A7C3WPS0_THEPE</name>
<gene>
    <name evidence="1" type="ORF">ENV88_06115</name>
</gene>
<sequence length="88" mass="9872">MGLTQLCEICLQVEAEEECRLCGRSVCKKHFDREQGLCAACRETLCEICGRKLSMGYCVTCGRLVCEDCSVKENLALVCINCSRRQEV</sequence>
<organism evidence="1">
    <name type="scientific">Thermofilum pendens</name>
    <dbReference type="NCBI Taxonomy" id="2269"/>
    <lineage>
        <taxon>Archaea</taxon>
        <taxon>Thermoproteota</taxon>
        <taxon>Thermoprotei</taxon>
        <taxon>Thermofilales</taxon>
        <taxon>Thermofilaceae</taxon>
        <taxon>Thermofilum</taxon>
    </lineage>
</organism>
<comment type="caution">
    <text evidence="1">The sequence shown here is derived from an EMBL/GenBank/DDBJ whole genome shotgun (WGS) entry which is preliminary data.</text>
</comment>
<dbReference type="AlphaFoldDB" id="A0A7C3WPS0"/>
<proteinExistence type="predicted"/>
<reference evidence="1" key="1">
    <citation type="journal article" date="2020" name="mSystems">
        <title>Genome- and Community-Level Interaction Insights into Carbon Utilization and Element Cycling Functions of Hydrothermarchaeota in Hydrothermal Sediment.</title>
        <authorList>
            <person name="Zhou Z."/>
            <person name="Liu Y."/>
            <person name="Xu W."/>
            <person name="Pan J."/>
            <person name="Luo Z.H."/>
            <person name="Li M."/>
        </authorList>
    </citation>
    <scope>NUCLEOTIDE SEQUENCE [LARGE SCALE GENOMIC DNA]</scope>
    <source>
        <strain evidence="1">SpSt-8</strain>
    </source>
</reference>
<accession>A0A7C3WPS0</accession>